<feature type="domain" description="KRAB" evidence="2">
    <location>
        <begin position="14"/>
        <end position="84"/>
    </location>
</feature>
<dbReference type="CDD" id="cd07765">
    <property type="entry name" value="KRAB_A-box"/>
    <property type="match status" value="1"/>
</dbReference>
<dbReference type="GeneTree" id="ENSGT00940000163463"/>
<dbReference type="EMBL" id="AACZ04030723">
    <property type="status" value="NOT_ANNOTATED_CDS"/>
    <property type="molecule type" value="Genomic_DNA"/>
</dbReference>
<reference evidence="3 4" key="1">
    <citation type="journal article" date="2005" name="Nature">
        <title>Initial sequence of the chimpanzee genome and comparison with the human genome.</title>
        <authorList>
            <consortium name="Chimpanzee sequencing and analysis consortium"/>
        </authorList>
    </citation>
    <scope>NUCLEOTIDE SEQUENCE [LARGE SCALE GENOMIC DNA]</scope>
</reference>
<evidence type="ECO:0000313" key="3">
    <source>
        <dbReference type="Ensembl" id="ENSPTRP00000064448.1"/>
    </source>
</evidence>
<dbReference type="InterPro" id="IPR001909">
    <property type="entry name" value="KRAB"/>
</dbReference>
<name>A0A2I3RID6_PANTR</name>
<reference evidence="3" key="3">
    <citation type="submission" date="2025-09" db="UniProtKB">
        <authorList>
            <consortium name="Ensembl"/>
        </authorList>
    </citation>
    <scope>IDENTIFICATION</scope>
</reference>
<sequence>MAAGWLTTWSQNSVTFQEVAVDFSQEEWALLDPAQKNLYKDVMLENFRNLASVGYQLCRHSLISKVDQEQLKTDERGILQGDCADWETQLKSKDTVAMQNIPGGETSNGINMKIYTPRGGQRKDTK</sequence>
<feature type="region of interest" description="Disordered" evidence="1">
    <location>
        <begin position="99"/>
        <end position="126"/>
    </location>
</feature>
<evidence type="ECO:0000313" key="4">
    <source>
        <dbReference type="Proteomes" id="UP000002277"/>
    </source>
</evidence>
<dbReference type="SUPFAM" id="SSF109640">
    <property type="entry name" value="KRAB domain (Kruppel-associated box)"/>
    <property type="match status" value="1"/>
</dbReference>
<evidence type="ECO:0000259" key="2">
    <source>
        <dbReference type="PROSITE" id="PS50805"/>
    </source>
</evidence>
<gene>
    <name evidence="3" type="primary">ZNF177</name>
</gene>
<dbReference type="SMART" id="SM00349">
    <property type="entry name" value="KRAB"/>
    <property type="match status" value="1"/>
</dbReference>
<dbReference type="PANTHER" id="PTHR23232:SF142">
    <property type="entry name" value="GASTRULA ZINC FINGER PROTEIN XLCGF57.1-LIKE-RELATED"/>
    <property type="match status" value="1"/>
</dbReference>
<dbReference type="InterPro" id="IPR036051">
    <property type="entry name" value="KRAB_dom_sf"/>
</dbReference>
<dbReference type="PANTHER" id="PTHR23232">
    <property type="entry name" value="KRAB DOMAIN C2H2 ZINC FINGER"/>
    <property type="match status" value="1"/>
</dbReference>
<accession>A0A2I3RID6</accession>
<dbReference type="InterPro" id="IPR050169">
    <property type="entry name" value="Krueppel_C2H2_ZnF"/>
</dbReference>
<reference evidence="3" key="2">
    <citation type="submission" date="2025-08" db="UniProtKB">
        <authorList>
            <consortium name="Ensembl"/>
        </authorList>
    </citation>
    <scope>IDENTIFICATION</scope>
</reference>
<proteinExistence type="predicted"/>
<evidence type="ECO:0000256" key="1">
    <source>
        <dbReference type="SAM" id="MobiDB-lite"/>
    </source>
</evidence>
<dbReference type="Bgee" id="ENSPTRG00000010445">
    <property type="expression patterns" value="Expressed in testis and 20 other cell types or tissues"/>
</dbReference>
<keyword evidence="4" id="KW-1185">Reference proteome</keyword>
<organism evidence="3 4">
    <name type="scientific">Pan troglodytes</name>
    <name type="common">Chimpanzee</name>
    <dbReference type="NCBI Taxonomy" id="9598"/>
    <lineage>
        <taxon>Eukaryota</taxon>
        <taxon>Metazoa</taxon>
        <taxon>Chordata</taxon>
        <taxon>Craniata</taxon>
        <taxon>Vertebrata</taxon>
        <taxon>Euteleostomi</taxon>
        <taxon>Mammalia</taxon>
        <taxon>Eutheria</taxon>
        <taxon>Euarchontoglires</taxon>
        <taxon>Primates</taxon>
        <taxon>Haplorrhini</taxon>
        <taxon>Catarrhini</taxon>
        <taxon>Hominidae</taxon>
        <taxon>Pan</taxon>
    </lineage>
</organism>
<dbReference type="Ensembl" id="ENSPTRT00000105546.1">
    <property type="protein sequence ID" value="ENSPTRP00000064448.1"/>
    <property type="gene ID" value="ENSPTRG00000010445.5"/>
</dbReference>
<dbReference type="Proteomes" id="UP000002277">
    <property type="component" value="Chromosome 19"/>
</dbReference>
<dbReference type="Pfam" id="PF01352">
    <property type="entry name" value="KRAB"/>
    <property type="match status" value="1"/>
</dbReference>
<accession>A0A2J8LWV3</accession>
<protein>
    <submittedName>
        <fullName evidence="3">Zinc finger protein 177</fullName>
    </submittedName>
</protein>
<dbReference type="PROSITE" id="PS50805">
    <property type="entry name" value="KRAB"/>
    <property type="match status" value="1"/>
</dbReference>
<dbReference type="AlphaFoldDB" id="A0A2I3RID6"/>
<dbReference type="Gene3D" id="6.10.140.140">
    <property type="match status" value="1"/>
</dbReference>
<dbReference type="GO" id="GO:0006355">
    <property type="term" value="P:regulation of DNA-templated transcription"/>
    <property type="evidence" value="ECO:0007669"/>
    <property type="project" value="InterPro"/>
</dbReference>